<dbReference type="Pfam" id="PF03787">
    <property type="entry name" value="RAMPs"/>
    <property type="match status" value="1"/>
</dbReference>
<gene>
    <name evidence="3" type="ORF">GIY09_10950</name>
</gene>
<dbReference type="GO" id="GO:0051607">
    <property type="term" value="P:defense response to virus"/>
    <property type="evidence" value="ECO:0007669"/>
    <property type="project" value="UniProtKB-KW"/>
</dbReference>
<dbReference type="InterPro" id="IPR005537">
    <property type="entry name" value="RAMP_III_fam"/>
</dbReference>
<accession>A0A6I2GLC8</accession>
<name>A0A6I2GLC8_9LACT</name>
<evidence type="ECO:0000313" key="4">
    <source>
        <dbReference type="Proteomes" id="UP000430975"/>
    </source>
</evidence>
<evidence type="ECO:0000256" key="1">
    <source>
        <dbReference type="ARBA" id="ARBA00023118"/>
    </source>
</evidence>
<protein>
    <recommendedName>
        <fullName evidence="2">CRISPR type III-associated protein domain-containing protein</fullName>
    </recommendedName>
</protein>
<proteinExistence type="predicted"/>
<keyword evidence="4" id="KW-1185">Reference proteome</keyword>
<evidence type="ECO:0000313" key="3">
    <source>
        <dbReference type="EMBL" id="MRI86361.1"/>
    </source>
</evidence>
<reference evidence="3 4" key="1">
    <citation type="submission" date="2019-11" db="EMBL/GenBank/DDBJ databases">
        <title>Characterisation of Fundicoccus ignavus gen. nov. sp. nov., a novel genus of the family Aerococcaceae isolated from bulk tank milk.</title>
        <authorList>
            <person name="Siebert A."/>
            <person name="Huptas C."/>
            <person name="Wenning M."/>
            <person name="Scherer S."/>
            <person name="Doll E.V."/>
        </authorList>
    </citation>
    <scope>NUCLEOTIDE SEQUENCE [LARGE SCALE GENOMIC DNA]</scope>
    <source>
        <strain evidence="3 4">WS4759</strain>
    </source>
</reference>
<sequence length="323" mass="35923">MLVSSPNKTVSLQAVNLDTLTTVITNEIKFKVVTPLAIHGADSKNDTEIRIQSLNGIFRYWSRVLRVNNLSNHSQQVENIVFGNASDSPTKGKVQLRLLALPAKIQKVRYSPSSTGNFAINALAPNTDFSLQLAITEAPDISLNNIPISIKDYTLALCLLTSLIGGFGQRSRHGVGSVDALMLKSRFQSLESFASAFKILAGQLNLETDFNQPVIRRVNSDSQDGAPYWKETHLIDTELTDYQDLLIRIKEATHQLSGRYRDVIGSARPRVPSPLHTAVTLKTDNTFLVTVSEVFNPNMRTAVTRYAEAKAFYIEQLKEELYK</sequence>
<dbReference type="EMBL" id="WJQS01000012">
    <property type="protein sequence ID" value="MRI86361.1"/>
    <property type="molecule type" value="Genomic_DNA"/>
</dbReference>
<feature type="domain" description="CRISPR type III-associated protein" evidence="2">
    <location>
        <begin position="29"/>
        <end position="178"/>
    </location>
</feature>
<dbReference type="AlphaFoldDB" id="A0A6I2GLC8"/>
<organism evidence="3 4">
    <name type="scientific">Fundicoccus ignavus</name>
    <dbReference type="NCBI Taxonomy" id="2664442"/>
    <lineage>
        <taxon>Bacteria</taxon>
        <taxon>Bacillati</taxon>
        <taxon>Bacillota</taxon>
        <taxon>Bacilli</taxon>
        <taxon>Lactobacillales</taxon>
        <taxon>Aerococcaceae</taxon>
        <taxon>Fundicoccus</taxon>
    </lineage>
</organism>
<keyword evidence="1" id="KW-0051">Antiviral defense</keyword>
<dbReference type="Proteomes" id="UP000430975">
    <property type="component" value="Unassembled WGS sequence"/>
</dbReference>
<comment type="caution">
    <text evidence="3">The sequence shown here is derived from an EMBL/GenBank/DDBJ whole genome shotgun (WGS) entry which is preliminary data.</text>
</comment>
<evidence type="ECO:0000259" key="2">
    <source>
        <dbReference type="Pfam" id="PF03787"/>
    </source>
</evidence>